<accession>A0ABN8IGX7</accession>
<protein>
    <submittedName>
        <fullName evidence="1">Uncharacterized protein</fullName>
    </submittedName>
</protein>
<name>A0ABN8IGX7_9NEOP</name>
<dbReference type="EMBL" id="OW152834">
    <property type="protein sequence ID" value="CAH2055631.1"/>
    <property type="molecule type" value="Genomic_DNA"/>
</dbReference>
<evidence type="ECO:0000313" key="1">
    <source>
        <dbReference type="EMBL" id="CAH2055631.1"/>
    </source>
</evidence>
<proteinExistence type="predicted"/>
<sequence>MGPRRDLNGGPSFRGARGNVVGWCDAHIGEVVGHSAGACSGTVEGCCVRGSVARRGIRVGHAASGASGRENGGLT</sequence>
<feature type="non-terminal residue" evidence="1">
    <location>
        <position position="1"/>
    </location>
</feature>
<keyword evidence="2" id="KW-1185">Reference proteome</keyword>
<reference evidence="1" key="1">
    <citation type="submission" date="2022-03" db="EMBL/GenBank/DDBJ databases">
        <authorList>
            <person name="Martin H S."/>
        </authorList>
    </citation>
    <scope>NUCLEOTIDE SEQUENCE</scope>
</reference>
<gene>
    <name evidence="1" type="ORF">IPOD504_LOCUS8961</name>
</gene>
<dbReference type="Proteomes" id="UP000837857">
    <property type="component" value="Chromosome 22"/>
</dbReference>
<evidence type="ECO:0000313" key="2">
    <source>
        <dbReference type="Proteomes" id="UP000837857"/>
    </source>
</evidence>
<organism evidence="1 2">
    <name type="scientific">Iphiclides podalirius</name>
    <name type="common">scarce swallowtail</name>
    <dbReference type="NCBI Taxonomy" id="110791"/>
    <lineage>
        <taxon>Eukaryota</taxon>
        <taxon>Metazoa</taxon>
        <taxon>Ecdysozoa</taxon>
        <taxon>Arthropoda</taxon>
        <taxon>Hexapoda</taxon>
        <taxon>Insecta</taxon>
        <taxon>Pterygota</taxon>
        <taxon>Neoptera</taxon>
        <taxon>Endopterygota</taxon>
        <taxon>Lepidoptera</taxon>
        <taxon>Glossata</taxon>
        <taxon>Ditrysia</taxon>
        <taxon>Papilionoidea</taxon>
        <taxon>Papilionidae</taxon>
        <taxon>Papilioninae</taxon>
        <taxon>Iphiclides</taxon>
    </lineage>
</organism>